<accession>A0A0P1M643</accession>
<dbReference type="Pfam" id="PF01182">
    <property type="entry name" value="Glucosamine_iso"/>
    <property type="match status" value="1"/>
</dbReference>
<accession>A0A0P1M7A9</accession>
<accession>A0A0P1LHU8</accession>
<reference evidence="6 9" key="1">
    <citation type="submission" date="2015-11" db="EMBL/GenBank/DDBJ databases">
        <authorList>
            <person name="Varghese N."/>
        </authorList>
    </citation>
    <scope>NUCLEOTIDE SEQUENCE [LARGE SCALE GENOMIC DNA]</scope>
    <source>
        <strain evidence="6 9">JGI-8</strain>
    </source>
</reference>
<organism evidence="7 8">
    <name type="scientific">Candidatus Kryptonium thompsonii</name>
    <dbReference type="NCBI Taxonomy" id="1633631"/>
    <lineage>
        <taxon>Bacteria</taxon>
        <taxon>Pseudomonadati</taxon>
        <taxon>Candidatus Kryptoniota</taxon>
        <taxon>Candidatus Kryptonium</taxon>
    </lineage>
</organism>
<dbReference type="GO" id="GO:0006046">
    <property type="term" value="P:N-acetylglucosamine catabolic process"/>
    <property type="evidence" value="ECO:0007669"/>
    <property type="project" value="UniProtKB-UniRule"/>
</dbReference>
<comment type="activity regulation">
    <text evidence="4">Allosterically activated by N-acetylglucosamine 6-phosphate (GlcNAc6P).</text>
</comment>
<dbReference type="CDD" id="cd01399">
    <property type="entry name" value="GlcN6P_deaminase"/>
    <property type="match status" value="1"/>
</dbReference>
<accession>A0A0P1LD52</accession>
<evidence type="ECO:0000259" key="5">
    <source>
        <dbReference type="Pfam" id="PF01182"/>
    </source>
</evidence>
<dbReference type="Proteomes" id="UP000182011">
    <property type="component" value="Unassembled WGS sequence"/>
</dbReference>
<dbReference type="EMBL" id="CZVI01000011">
    <property type="protein sequence ID" value="CUS86582.1"/>
    <property type="molecule type" value="Genomic_DNA"/>
</dbReference>
<accession>A0A0P1MIG4</accession>
<comment type="pathway">
    <text evidence="4">Amino-sugar metabolism; N-acetylneuraminate degradation; D-fructose 6-phosphate from N-acetylneuraminate: step 5/5.</text>
</comment>
<dbReference type="InterPro" id="IPR018321">
    <property type="entry name" value="Glucosamine6P_isomerase_CS"/>
</dbReference>
<dbReference type="EMBL" id="FAOP01000009">
    <property type="protein sequence ID" value="CUU08461.1"/>
    <property type="molecule type" value="Genomic_DNA"/>
</dbReference>
<dbReference type="GO" id="GO:0004342">
    <property type="term" value="F:glucosamine-6-phosphate deaminase activity"/>
    <property type="evidence" value="ECO:0007669"/>
    <property type="project" value="UniProtKB-UniRule"/>
</dbReference>
<dbReference type="Proteomes" id="UP000182200">
    <property type="component" value="Unassembled WGS sequence"/>
</dbReference>
<reference evidence="7 8" key="2">
    <citation type="submission" date="2015-11" db="EMBL/GenBank/DDBJ databases">
        <authorList>
            <person name="Zhang Y."/>
            <person name="Guo Z."/>
        </authorList>
    </citation>
    <scope>NUCLEOTIDE SEQUENCE [LARGE SCALE GENOMIC DNA]</scope>
    <source>
        <strain evidence="7">JGI-4</strain>
    </source>
</reference>
<dbReference type="AlphaFoldDB" id="A0A0P1M643"/>
<keyword evidence="4" id="KW-0021">Allosteric enzyme</keyword>
<name>A0A0P1M643_9BACT</name>
<feature type="active site" description="For ring-opening step" evidence="4">
    <location>
        <position position="154"/>
    </location>
</feature>
<dbReference type="STRING" id="1633631.GCA_001442925_02094"/>
<evidence type="ECO:0000313" key="6">
    <source>
        <dbReference type="EMBL" id="CUS86582.1"/>
    </source>
</evidence>
<dbReference type="HAMAP" id="MF_01241">
    <property type="entry name" value="GlcN6P_deamin"/>
    <property type="match status" value="1"/>
</dbReference>
<sequence length="260" mass="29123">MLVIVKEDYDAMSKEAAKIVADRIRRKPNLVLGLATGSTPLGLYKELIRMHKEEGLDFSKVVTFNLDEYIGLPPTHDQSYHYFMWENFFKHININPANVHIPQGMFGDLKISPYETDPKVEAYCQWYEEQIKKFGGIDLQILGIGANGHIAFNEPGSSLGSRTRIKTLTEKTRQDNSRFFKSIDEVPKYAITMGIGTIMEAKEVILLASGENKADAVKAAVEGPITAMCPASMLQMHRKAIIIVDKKAASKLSAEFVYYG</sequence>
<dbReference type="EC" id="3.5.99.6" evidence="4"/>
<feature type="site" description="Part of the allosteric site" evidence="4">
    <location>
        <position position="167"/>
    </location>
</feature>
<dbReference type="InterPro" id="IPR006148">
    <property type="entry name" value="Glc/Gal-6P_isomerase"/>
</dbReference>
<accession>A0A0P1LXC7</accession>
<accession>A0A0S4NEL9</accession>
<dbReference type="NCBIfam" id="NF001684">
    <property type="entry name" value="PRK00443.1-4"/>
    <property type="match status" value="1"/>
</dbReference>
<evidence type="ECO:0000313" key="8">
    <source>
        <dbReference type="Proteomes" id="UP000182011"/>
    </source>
</evidence>
<dbReference type="FunFam" id="3.40.50.1360:FF:000003">
    <property type="entry name" value="Glucosamine-6-phosphate deaminase"/>
    <property type="match status" value="1"/>
</dbReference>
<dbReference type="Gene3D" id="3.40.50.1360">
    <property type="match status" value="1"/>
</dbReference>
<dbReference type="InterPro" id="IPR004547">
    <property type="entry name" value="Glucosamine6P_isomerase"/>
</dbReference>
<dbReference type="UniPathway" id="UPA00629">
    <property type="reaction ID" value="UER00684"/>
</dbReference>
<dbReference type="GO" id="GO:0006043">
    <property type="term" value="P:glucosamine catabolic process"/>
    <property type="evidence" value="ECO:0007669"/>
    <property type="project" value="TreeGrafter"/>
</dbReference>
<dbReference type="NCBIfam" id="TIGR00502">
    <property type="entry name" value="nagB"/>
    <property type="match status" value="1"/>
</dbReference>
<evidence type="ECO:0000256" key="1">
    <source>
        <dbReference type="ARBA" id="ARBA00000644"/>
    </source>
</evidence>
<dbReference type="PANTHER" id="PTHR11280:SF5">
    <property type="entry name" value="GLUCOSAMINE-6-PHOSPHATE ISOMERASE"/>
    <property type="match status" value="1"/>
</dbReference>
<feature type="active site" description="Proton acceptor; for ring-opening step" evidence="4">
    <location>
        <position position="149"/>
    </location>
</feature>
<proteinExistence type="inferred from homology"/>
<dbReference type="GO" id="GO:0019262">
    <property type="term" value="P:N-acetylneuraminate catabolic process"/>
    <property type="evidence" value="ECO:0007669"/>
    <property type="project" value="UniProtKB-UniRule"/>
</dbReference>
<dbReference type="OrthoDB" id="9791139at2"/>
<dbReference type="PANTHER" id="PTHR11280">
    <property type="entry name" value="GLUCOSAMINE-6-PHOSPHATE ISOMERASE"/>
    <property type="match status" value="1"/>
</dbReference>
<feature type="active site" description="For ring-opening step" evidence="4">
    <location>
        <position position="147"/>
    </location>
</feature>
<feature type="site" description="Part of the allosteric site" evidence="4">
    <location>
        <position position="166"/>
    </location>
</feature>
<keyword evidence="9" id="KW-1185">Reference proteome</keyword>
<accession>A0A0P1LQG1</accession>
<dbReference type="RefSeq" id="WP_047133486.1">
    <property type="nucleotide sequence ID" value="NZ_CZVI01000011.1"/>
</dbReference>
<evidence type="ECO:0000256" key="4">
    <source>
        <dbReference type="HAMAP-Rule" id="MF_01241"/>
    </source>
</evidence>
<dbReference type="GO" id="GO:0042802">
    <property type="term" value="F:identical protein binding"/>
    <property type="evidence" value="ECO:0007669"/>
    <property type="project" value="TreeGrafter"/>
</dbReference>
<evidence type="ECO:0000256" key="3">
    <source>
        <dbReference type="ARBA" id="ARBA00023277"/>
    </source>
</evidence>
<accession>A0A0P1P787</accession>
<comment type="catalytic activity">
    <reaction evidence="1 4">
        <text>alpha-D-glucosamine 6-phosphate + H2O = beta-D-fructose 6-phosphate + NH4(+)</text>
        <dbReference type="Rhea" id="RHEA:12172"/>
        <dbReference type="ChEBI" id="CHEBI:15377"/>
        <dbReference type="ChEBI" id="CHEBI:28938"/>
        <dbReference type="ChEBI" id="CHEBI:57634"/>
        <dbReference type="ChEBI" id="CHEBI:75989"/>
        <dbReference type="EC" id="3.5.99.6"/>
    </reaction>
</comment>
<dbReference type="GO" id="GO:0005737">
    <property type="term" value="C:cytoplasm"/>
    <property type="evidence" value="ECO:0007669"/>
    <property type="project" value="TreeGrafter"/>
</dbReference>
<accession>A0A0P1M4F7</accession>
<feature type="domain" description="Glucosamine/galactosamine-6-phosphate isomerase" evidence="5">
    <location>
        <begin position="10"/>
        <end position="239"/>
    </location>
</feature>
<comment type="caution">
    <text evidence="4">Lacks conserved residue(s) required for the propagation of feature annotation.</text>
</comment>
<keyword evidence="2 4" id="KW-0378">Hydrolase</keyword>
<evidence type="ECO:0000256" key="2">
    <source>
        <dbReference type="ARBA" id="ARBA00022801"/>
    </source>
</evidence>
<dbReference type="SUPFAM" id="SSF100950">
    <property type="entry name" value="NagB/RpiA/CoA transferase-like"/>
    <property type="match status" value="1"/>
</dbReference>
<dbReference type="PROSITE" id="PS01161">
    <property type="entry name" value="GLC_GALNAC_ISOMERASE"/>
    <property type="match status" value="1"/>
</dbReference>
<evidence type="ECO:0000313" key="7">
    <source>
        <dbReference type="EMBL" id="CUU08461.1"/>
    </source>
</evidence>
<dbReference type="GO" id="GO:0005975">
    <property type="term" value="P:carbohydrate metabolic process"/>
    <property type="evidence" value="ECO:0007669"/>
    <property type="project" value="InterPro"/>
</dbReference>
<evidence type="ECO:0000313" key="9">
    <source>
        <dbReference type="Proteomes" id="UP000182200"/>
    </source>
</evidence>
<feature type="site" description="Part of the allosteric site" evidence="4">
    <location>
        <position position="157"/>
    </location>
</feature>
<feature type="site" description="Part of the allosteric site" evidence="4">
    <location>
        <position position="164"/>
    </location>
</feature>
<keyword evidence="3 4" id="KW-0119">Carbohydrate metabolism</keyword>
<comment type="similarity">
    <text evidence="4">Belongs to the glucosamine/galactosamine-6-phosphate isomerase family. NagB subfamily.</text>
</comment>
<accession>A0A0P1P1U7</accession>
<comment type="function">
    <text evidence="4">Catalyzes the reversible isomerization-deamination of glucosamine 6-phosphate (GlcN6P) to form fructose 6-phosphate (Fru6P) and ammonium ion.</text>
</comment>
<protein>
    <recommendedName>
        <fullName evidence="4">Glucosamine-6-phosphate deaminase</fullName>
        <ecNumber evidence="4">3.5.99.6</ecNumber>
    </recommendedName>
    <alternativeName>
        <fullName evidence="4">GlcN6P deaminase</fullName>
        <shortName evidence="4">GNPDA</shortName>
    </alternativeName>
    <alternativeName>
        <fullName evidence="4">Glucosamine-6-phosphate isomerase</fullName>
    </alternativeName>
</protein>
<feature type="active site" description="Proton acceptor; for enolization step" evidence="4">
    <location>
        <position position="67"/>
    </location>
</feature>
<dbReference type="InterPro" id="IPR037171">
    <property type="entry name" value="NagB/RpiA_transferase-like"/>
</dbReference>
<gene>
    <name evidence="4" type="primary">nagB</name>
    <name evidence="7" type="ORF">JGI4_02101</name>
    <name evidence="6" type="ORF">JGI8_01013</name>
</gene>